<dbReference type="PROSITE" id="PS00189">
    <property type="entry name" value="LIPOYL"/>
    <property type="match status" value="1"/>
</dbReference>
<comment type="similarity">
    <text evidence="2 4">Belongs to the 2-oxoacid dehydrogenase family.</text>
</comment>
<dbReference type="InterPro" id="IPR045257">
    <property type="entry name" value="E2/Pdx1"/>
</dbReference>
<comment type="cofactor">
    <cofactor evidence="1 4">
        <name>(R)-lipoate</name>
        <dbReference type="ChEBI" id="CHEBI:83088"/>
    </cofactor>
</comment>
<dbReference type="InterPro" id="IPR001078">
    <property type="entry name" value="2-oxoacid_DH_actylTfrase"/>
</dbReference>
<dbReference type="PROSITE" id="PS51826">
    <property type="entry name" value="PSBD"/>
    <property type="match status" value="1"/>
</dbReference>
<dbReference type="InterPro" id="IPR011053">
    <property type="entry name" value="Single_hybrid_motif"/>
</dbReference>
<feature type="region of interest" description="Disordered" evidence="5">
    <location>
        <begin position="69"/>
        <end position="126"/>
    </location>
</feature>
<evidence type="ECO:0000256" key="5">
    <source>
        <dbReference type="SAM" id="MobiDB-lite"/>
    </source>
</evidence>
<dbReference type="SUPFAM" id="SSF51230">
    <property type="entry name" value="Single hybrid motif"/>
    <property type="match status" value="1"/>
</dbReference>
<dbReference type="SUPFAM" id="SSF47005">
    <property type="entry name" value="Peripheral subunit-binding domain of 2-oxo acid dehydrogenase complex"/>
    <property type="match status" value="1"/>
</dbReference>
<feature type="compositionally biased region" description="Low complexity" evidence="5">
    <location>
        <begin position="83"/>
        <end position="97"/>
    </location>
</feature>
<feature type="domain" description="Peripheral subunit-binding (PSBD)" evidence="7">
    <location>
        <begin position="124"/>
        <end position="161"/>
    </location>
</feature>
<dbReference type="SUPFAM" id="SSF52777">
    <property type="entry name" value="CoA-dependent acyltransferases"/>
    <property type="match status" value="1"/>
</dbReference>
<accession>A0A543D0Y2</accession>
<keyword evidence="4" id="KW-0012">Acyltransferase</keyword>
<dbReference type="GO" id="GO:0006086">
    <property type="term" value="P:pyruvate decarboxylation to acetyl-CoA"/>
    <property type="evidence" value="ECO:0007669"/>
    <property type="project" value="InterPro"/>
</dbReference>
<gene>
    <name evidence="8" type="ORF">FB558_7650</name>
</gene>
<dbReference type="PROSITE" id="PS50968">
    <property type="entry name" value="BIOTINYL_LIPOYL"/>
    <property type="match status" value="1"/>
</dbReference>
<name>A0A543D0Y2_9PSEU</name>
<dbReference type="CDD" id="cd06849">
    <property type="entry name" value="lipoyl_domain"/>
    <property type="match status" value="1"/>
</dbReference>
<feature type="compositionally biased region" description="Low complexity" evidence="5">
    <location>
        <begin position="106"/>
        <end position="118"/>
    </location>
</feature>
<sequence>MPDITMPRLSDTMEAGVIATWHKRVGDPVSAGDVVADIETDKAIMELEAYDDGVLERILVAEGESAPIGTPIGTLGDGSGSGPAPVAAPEPSAEPGAEPAPPEPAAAPAAQEPAPAAARDGRPPASPLARRLARERGVDLQTVQGSGPHGRIIRADIEAAAESTPAPAPAPAPADAAPTPAVPTPAAPAAAPSRPAPEDAEEVPLTAMQRIAAARLTQSKQEAPHIYLTRAVDVTDLLALRATLNTTLVAAGGPKVSVNDLVVKAVAAALRAHPEVNVSFAGDVLHRHRGVHVGVAVAVESGLLVPVVRDADRRSVSEIAAQTRDYAARARERRLRPDEMTGGTFTVSNLGMYGIEQFTAVINPPEAAILAVGAATEELRPRDGVPVVRTVMRVTLSCDHRVVDGATGAGFLRTLAELLEAPLRILA</sequence>
<proteinExistence type="inferred from homology"/>
<reference evidence="8 9" key="1">
    <citation type="submission" date="2019-06" db="EMBL/GenBank/DDBJ databases">
        <title>Sequencing the genomes of 1000 actinobacteria strains.</title>
        <authorList>
            <person name="Klenk H.-P."/>
        </authorList>
    </citation>
    <scope>NUCLEOTIDE SEQUENCE [LARGE SCALE GENOMIC DNA]</scope>
    <source>
        <strain evidence="8 9">DSM 45301</strain>
    </source>
</reference>
<keyword evidence="4 8" id="KW-0808">Transferase</keyword>
<dbReference type="EC" id="2.3.1.-" evidence="4"/>
<dbReference type="GO" id="GO:0045254">
    <property type="term" value="C:pyruvate dehydrogenase complex"/>
    <property type="evidence" value="ECO:0007669"/>
    <property type="project" value="InterPro"/>
</dbReference>
<evidence type="ECO:0000259" key="6">
    <source>
        <dbReference type="PROSITE" id="PS50968"/>
    </source>
</evidence>
<keyword evidence="3 4" id="KW-0450">Lipoyl</keyword>
<keyword evidence="8" id="KW-0670">Pyruvate</keyword>
<dbReference type="Gene3D" id="3.30.559.10">
    <property type="entry name" value="Chloramphenicol acetyltransferase-like domain"/>
    <property type="match status" value="1"/>
</dbReference>
<dbReference type="Pfam" id="PF00364">
    <property type="entry name" value="Biotin_lipoyl"/>
    <property type="match status" value="1"/>
</dbReference>
<evidence type="ECO:0000256" key="1">
    <source>
        <dbReference type="ARBA" id="ARBA00001938"/>
    </source>
</evidence>
<dbReference type="InterPro" id="IPR000089">
    <property type="entry name" value="Biotin_lipoyl"/>
</dbReference>
<dbReference type="PANTHER" id="PTHR23151">
    <property type="entry name" value="DIHYDROLIPOAMIDE ACETYL/SUCCINYL-TRANSFERASE-RELATED"/>
    <property type="match status" value="1"/>
</dbReference>
<evidence type="ECO:0000313" key="8">
    <source>
        <dbReference type="EMBL" id="TQM03003.1"/>
    </source>
</evidence>
<evidence type="ECO:0000256" key="4">
    <source>
        <dbReference type="RuleBase" id="RU003423"/>
    </source>
</evidence>
<evidence type="ECO:0000259" key="7">
    <source>
        <dbReference type="PROSITE" id="PS51826"/>
    </source>
</evidence>
<dbReference type="Pfam" id="PF02817">
    <property type="entry name" value="E3_binding"/>
    <property type="match status" value="1"/>
</dbReference>
<dbReference type="PANTHER" id="PTHR23151:SF90">
    <property type="entry name" value="DIHYDROLIPOYLLYSINE-RESIDUE ACETYLTRANSFERASE COMPONENT OF PYRUVATE DEHYDROGENASE COMPLEX, MITOCHONDRIAL-RELATED"/>
    <property type="match status" value="1"/>
</dbReference>
<dbReference type="AlphaFoldDB" id="A0A543D0Y2"/>
<evidence type="ECO:0000256" key="3">
    <source>
        <dbReference type="ARBA" id="ARBA00022823"/>
    </source>
</evidence>
<dbReference type="InterPro" id="IPR023213">
    <property type="entry name" value="CAT-like_dom_sf"/>
</dbReference>
<evidence type="ECO:0000313" key="9">
    <source>
        <dbReference type="Proteomes" id="UP000315677"/>
    </source>
</evidence>
<dbReference type="Gene3D" id="2.40.50.100">
    <property type="match status" value="1"/>
</dbReference>
<dbReference type="Pfam" id="PF00198">
    <property type="entry name" value="2-oxoacid_dh"/>
    <property type="match status" value="1"/>
</dbReference>
<dbReference type="Proteomes" id="UP000315677">
    <property type="component" value="Unassembled WGS sequence"/>
</dbReference>
<feature type="region of interest" description="Disordered" evidence="5">
    <location>
        <begin position="160"/>
        <end position="198"/>
    </location>
</feature>
<dbReference type="InterPro" id="IPR004167">
    <property type="entry name" value="PSBD"/>
</dbReference>
<keyword evidence="9" id="KW-1185">Reference proteome</keyword>
<dbReference type="GO" id="GO:0016746">
    <property type="term" value="F:acyltransferase activity"/>
    <property type="evidence" value="ECO:0007669"/>
    <property type="project" value="UniProtKB-KW"/>
</dbReference>
<protein>
    <recommendedName>
        <fullName evidence="4">Dihydrolipoamide acetyltransferase component of pyruvate dehydrogenase complex</fullName>
        <ecNumber evidence="4">2.3.1.-</ecNumber>
    </recommendedName>
</protein>
<dbReference type="EMBL" id="VFPA01000006">
    <property type="protein sequence ID" value="TQM03003.1"/>
    <property type="molecule type" value="Genomic_DNA"/>
</dbReference>
<evidence type="ECO:0000256" key="2">
    <source>
        <dbReference type="ARBA" id="ARBA00007317"/>
    </source>
</evidence>
<dbReference type="InterPro" id="IPR036625">
    <property type="entry name" value="E3-bd_dom_sf"/>
</dbReference>
<dbReference type="InterPro" id="IPR003016">
    <property type="entry name" value="2-oxoA_DH_lipoyl-BS"/>
</dbReference>
<comment type="caution">
    <text evidence="8">The sequence shown here is derived from an EMBL/GenBank/DDBJ whole genome shotgun (WGS) entry which is preliminary data.</text>
</comment>
<dbReference type="Gene3D" id="4.10.320.10">
    <property type="entry name" value="E3-binding domain"/>
    <property type="match status" value="1"/>
</dbReference>
<organism evidence="8 9">
    <name type="scientific">Pseudonocardia kunmingensis</name>
    <dbReference type="NCBI Taxonomy" id="630975"/>
    <lineage>
        <taxon>Bacteria</taxon>
        <taxon>Bacillati</taxon>
        <taxon>Actinomycetota</taxon>
        <taxon>Actinomycetes</taxon>
        <taxon>Pseudonocardiales</taxon>
        <taxon>Pseudonocardiaceae</taxon>
        <taxon>Pseudonocardia</taxon>
    </lineage>
</organism>
<feature type="domain" description="Lipoyl-binding" evidence="6">
    <location>
        <begin position="1"/>
        <end position="76"/>
    </location>
</feature>
<dbReference type="RefSeq" id="WP_211367124.1">
    <property type="nucleotide sequence ID" value="NZ_VFPA01000006.1"/>
</dbReference>